<sequence>MSLEYEAWCVSRPDVLVVSRTSSLLMKLVLGVDDRIVVPEKIGELWRLTWGVSVFAQVDIMGPELAEIPGRWTLSAAMGRRGESFDELLSLIVVAAAATVYGGEVVDESRRLPSRQVDPARLVLMLARSGKRDPGGLLRLSRLATAEDE</sequence>
<evidence type="ECO:0000313" key="2">
    <source>
        <dbReference type="Proteomes" id="UP001440984"/>
    </source>
</evidence>
<keyword evidence="2" id="KW-1185">Reference proteome</keyword>
<accession>A0ABV0L9B3</accession>
<dbReference type="EMBL" id="JBDZYD010000002">
    <property type="protein sequence ID" value="MEQ0558873.1"/>
    <property type="molecule type" value="Genomic_DNA"/>
</dbReference>
<name>A0ABV0L9B3_9PSEU</name>
<protein>
    <submittedName>
        <fullName evidence="1">Uncharacterized protein</fullName>
    </submittedName>
</protein>
<reference evidence="1 2" key="1">
    <citation type="submission" date="2024-05" db="EMBL/GenBank/DDBJ databases">
        <authorList>
            <person name="Zhao H."/>
            <person name="Xu Y."/>
            <person name="Lin S."/>
            <person name="Spain J.C."/>
            <person name="Zhou N.-Y."/>
        </authorList>
    </citation>
    <scope>NUCLEOTIDE SEQUENCE [LARGE SCALE GENOMIC DNA]</scope>
    <source>
        <strain evidence="1 2">NEAU-NG30</strain>
    </source>
</reference>
<gene>
    <name evidence="1" type="ORF">ABJI51_07310</name>
</gene>
<comment type="caution">
    <text evidence="1">The sequence shown here is derived from an EMBL/GenBank/DDBJ whole genome shotgun (WGS) entry which is preliminary data.</text>
</comment>
<dbReference type="Proteomes" id="UP001440984">
    <property type="component" value="Unassembled WGS sequence"/>
</dbReference>
<evidence type="ECO:0000313" key="1">
    <source>
        <dbReference type="EMBL" id="MEQ0558873.1"/>
    </source>
</evidence>
<proteinExistence type="predicted"/>
<dbReference type="RefSeq" id="WP_348948517.1">
    <property type="nucleotide sequence ID" value="NZ_JBDZYD010000002.1"/>
</dbReference>
<organism evidence="1 2">
    <name type="scientific">Amycolatopsis melonis</name>
    <dbReference type="NCBI Taxonomy" id="3156488"/>
    <lineage>
        <taxon>Bacteria</taxon>
        <taxon>Bacillati</taxon>
        <taxon>Actinomycetota</taxon>
        <taxon>Actinomycetes</taxon>
        <taxon>Pseudonocardiales</taxon>
        <taxon>Pseudonocardiaceae</taxon>
        <taxon>Amycolatopsis</taxon>
    </lineage>
</organism>